<dbReference type="Proteomes" id="UP001732780">
    <property type="component" value="Chromosome 22"/>
</dbReference>
<reference evidence="2" key="1">
    <citation type="submission" date="2025-08" db="UniProtKB">
        <authorList>
            <consortium name="RefSeq"/>
        </authorList>
    </citation>
    <scope>IDENTIFICATION</scope>
    <source>
        <tissue evidence="2">Blood</tissue>
    </source>
</reference>
<evidence type="ECO:0000313" key="2">
    <source>
        <dbReference type="RefSeq" id="XP_074206797.1"/>
    </source>
</evidence>
<proteinExistence type="predicted"/>
<organism evidence="1 2">
    <name type="scientific">Camelus bactrianus</name>
    <name type="common">Bactrian camel</name>
    <dbReference type="NCBI Taxonomy" id="9837"/>
    <lineage>
        <taxon>Eukaryota</taxon>
        <taxon>Metazoa</taxon>
        <taxon>Chordata</taxon>
        <taxon>Craniata</taxon>
        <taxon>Vertebrata</taxon>
        <taxon>Euteleostomi</taxon>
        <taxon>Mammalia</taxon>
        <taxon>Eutheria</taxon>
        <taxon>Laurasiatheria</taxon>
        <taxon>Artiodactyla</taxon>
        <taxon>Tylopoda</taxon>
        <taxon>Camelidae</taxon>
        <taxon>Camelus</taxon>
    </lineage>
</organism>
<protein>
    <submittedName>
        <fullName evidence="2">Zinc finger protein 426</fullName>
    </submittedName>
</protein>
<dbReference type="RefSeq" id="XP_074206797.1">
    <property type="nucleotide sequence ID" value="XM_074350696.1"/>
</dbReference>
<keyword evidence="1" id="KW-1185">Reference proteome</keyword>
<name>A0AC58P9T8_CAMBA</name>
<sequence>MVLSVCLCLFSFFLGVLSKNPFCLPEEKIEGERMVTECLTNCSQDAVTFGDVAVNFTQEEWTLLDLSQRNLYRDVMLENYKNLITTGYKSFKPALISWLEQGEFRTVERGALQEWEMNQKVKDSSIQQDILGGETPNGTEM</sequence>
<gene>
    <name evidence="2" type="primary">LOC105068424</name>
</gene>
<evidence type="ECO:0000313" key="1">
    <source>
        <dbReference type="Proteomes" id="UP001732780"/>
    </source>
</evidence>
<accession>A0AC58P9T8</accession>